<comment type="caution">
    <text evidence="3">The sequence shown here is derived from an EMBL/GenBank/DDBJ whole genome shotgun (WGS) entry which is preliminary data.</text>
</comment>
<feature type="chain" id="PRO_5004714969" evidence="2">
    <location>
        <begin position="25"/>
        <end position="456"/>
    </location>
</feature>
<evidence type="ECO:0000313" key="4">
    <source>
        <dbReference type="Proteomes" id="UP000018227"/>
    </source>
</evidence>
<proteinExistence type="predicted"/>
<dbReference type="OrthoDB" id="362670at2"/>
<protein>
    <submittedName>
        <fullName evidence="3">ABC transporter, solute-binding protein</fullName>
    </submittedName>
</protein>
<dbReference type="Gene3D" id="3.40.190.10">
    <property type="entry name" value="Periplasmic binding protein-like II"/>
    <property type="match status" value="1"/>
</dbReference>
<organism evidence="3 4">
    <name type="scientific">Catonella morbi ATCC 51271</name>
    <dbReference type="NCBI Taxonomy" id="592026"/>
    <lineage>
        <taxon>Bacteria</taxon>
        <taxon>Bacillati</taxon>
        <taxon>Bacillota</taxon>
        <taxon>Clostridia</taxon>
        <taxon>Lachnospirales</taxon>
        <taxon>Lachnospiraceae</taxon>
        <taxon>Catonella</taxon>
    </lineage>
</organism>
<dbReference type="InterPro" id="IPR006059">
    <property type="entry name" value="SBP"/>
</dbReference>
<evidence type="ECO:0000256" key="1">
    <source>
        <dbReference type="SAM" id="MobiDB-lite"/>
    </source>
</evidence>
<keyword evidence="2" id="KW-0732">Signal</keyword>
<dbReference type="HOGENOM" id="CLU_031285_10_5_9"/>
<dbReference type="Pfam" id="PF01547">
    <property type="entry name" value="SBP_bac_1"/>
    <property type="match status" value="1"/>
</dbReference>
<feature type="signal peptide" evidence="2">
    <location>
        <begin position="1"/>
        <end position="24"/>
    </location>
</feature>
<feature type="region of interest" description="Disordered" evidence="1">
    <location>
        <begin position="25"/>
        <end position="57"/>
    </location>
</feature>
<dbReference type="STRING" id="592026.GCWU0000282_001775"/>
<gene>
    <name evidence="3" type="ORF">GCWU0000282_001775</name>
</gene>
<evidence type="ECO:0000313" key="3">
    <source>
        <dbReference type="EMBL" id="ESL02905.1"/>
    </source>
</evidence>
<dbReference type="PROSITE" id="PS51257">
    <property type="entry name" value="PROKAR_LIPOPROTEIN"/>
    <property type="match status" value="1"/>
</dbReference>
<dbReference type="Proteomes" id="UP000018227">
    <property type="component" value="Unassembled WGS sequence"/>
</dbReference>
<dbReference type="PANTHER" id="PTHR43649:SF12">
    <property type="entry name" value="DIACETYLCHITOBIOSE BINDING PROTEIN DASA"/>
    <property type="match status" value="1"/>
</dbReference>
<reference evidence="3 4" key="1">
    <citation type="submission" date="2013-06" db="EMBL/GenBank/DDBJ databases">
        <authorList>
            <person name="Weinstock G."/>
            <person name="Sodergren E."/>
            <person name="Clifton S."/>
            <person name="Fulton L."/>
            <person name="Fulton B."/>
            <person name="Courtney L."/>
            <person name="Fronick C."/>
            <person name="Harrison M."/>
            <person name="Strong C."/>
            <person name="Farmer C."/>
            <person name="Delahaunty K."/>
            <person name="Markovic C."/>
            <person name="Hall O."/>
            <person name="Minx P."/>
            <person name="Tomlinson C."/>
            <person name="Mitreva M."/>
            <person name="Nelson J."/>
            <person name="Hou S."/>
            <person name="Wollam A."/>
            <person name="Pepin K.H."/>
            <person name="Johnson M."/>
            <person name="Bhonagiri V."/>
            <person name="Nash W.E."/>
            <person name="Warren W."/>
            <person name="Chinwalla A."/>
            <person name="Mardis E.R."/>
            <person name="Wilson R.K."/>
        </authorList>
    </citation>
    <scope>NUCLEOTIDE SEQUENCE [LARGE SCALE GENOMIC DNA]</scope>
    <source>
        <strain evidence="3 4">ATCC 51271</strain>
    </source>
</reference>
<dbReference type="InterPro" id="IPR050490">
    <property type="entry name" value="Bact_solute-bd_prot1"/>
</dbReference>
<name>V2Z7J1_9FIRM</name>
<dbReference type="RefSeq" id="WP_023354647.1">
    <property type="nucleotide sequence ID" value="NZ_KI535368.1"/>
</dbReference>
<dbReference type="PANTHER" id="PTHR43649">
    <property type="entry name" value="ARABINOSE-BINDING PROTEIN-RELATED"/>
    <property type="match status" value="1"/>
</dbReference>
<evidence type="ECO:0000256" key="2">
    <source>
        <dbReference type="SAM" id="SignalP"/>
    </source>
</evidence>
<dbReference type="CDD" id="cd13585">
    <property type="entry name" value="PBP2_TMBP_like"/>
    <property type="match status" value="1"/>
</dbReference>
<dbReference type="EMBL" id="ACIL03000013">
    <property type="protein sequence ID" value="ESL02905.1"/>
    <property type="molecule type" value="Genomic_DNA"/>
</dbReference>
<sequence length="456" mass="50021">MKKLNLRVLAATLVAGLFLSGCGAASGSNSSKKDDMASKGNVKTSSVSKNDKESEMPKEAVNLKMACWGSENDIKTYEARAAMVHEKYPEITLEVMAIPNDGYDTKIQTMIASGDAPDIIQVGEASNSYASKGVLEDLSKLSETAGLNLAKRFGTATSTYTWQNTLYAMPDRGGAMIVYYNKDMFDAAGVSYPTKDWTWKDLLEAAKKLTITKDGVVEQYGFAAGGWWPWWMSFMYQNGGSILDSNLENVTVNSPENIEAINFYNDLVHKYKVAPSADDYSRFGLKDGQPDPLFAQGHCAINITGFWNVGSLESVEGLNWDMAPMWKNKVGATFSFGSGLAIPKGGKNVDAAFRAIEFLTSLDGQKPIVENKQDAPANVELLQSDLFLKPAWAEGRNMNFNAFADSADIIVSPPLHPKWNEIQRVFDENFSVLFAEGGDCAETLKKIEKELNDVIK</sequence>
<dbReference type="eggNOG" id="COG1653">
    <property type="taxonomic scope" value="Bacteria"/>
</dbReference>
<dbReference type="SUPFAM" id="SSF53850">
    <property type="entry name" value="Periplasmic binding protein-like II"/>
    <property type="match status" value="1"/>
</dbReference>
<accession>V2Z7J1</accession>
<dbReference type="AlphaFoldDB" id="V2Z7J1"/>
<keyword evidence="4" id="KW-1185">Reference proteome</keyword>